<feature type="region of interest" description="Disordered" evidence="1">
    <location>
        <begin position="1"/>
        <end position="58"/>
    </location>
</feature>
<comment type="caution">
    <text evidence="2">The sequence shown here is derived from an EMBL/GenBank/DDBJ whole genome shotgun (WGS) entry which is preliminary data.</text>
</comment>
<dbReference type="VEuPathDB" id="ToxoDB:LOC34621958"/>
<feature type="region of interest" description="Disordered" evidence="1">
    <location>
        <begin position="150"/>
        <end position="194"/>
    </location>
</feature>
<accession>A0A1D3CX45</accession>
<sequence length="323" mass="33540">MTGPAPGGPLGVPLQGAPPSLDEHMKSVRPSDYVPLKAEKASRRGGGSRGGAPNRKSQLLLQRLQEEGDFSRLMRMAKEQLQREGFVFAVQQLVAAKIKEEAGAAAVAAGNEAQLVSLVRDEGRRQIPEQVKKSLLRAIETLAGVEAPKALPEADAAAESHTDGSVKGPETKVQQEGAAAESAEASEAPSSTAAATRLATSRWLHGLLSLRGPLRLRSGAVAGASAPVAGGAAAATETALAEGGGGARRGRGARGFCSGRLSGSTQKRLMQAAVDWGAVVVGIHEALWHIGGLWHVKRAGCRHQPQLDMKAILVALQLHLYGG</sequence>
<dbReference type="GO" id="GO:0003713">
    <property type="term" value="F:transcription coactivator activity"/>
    <property type="evidence" value="ECO:0007669"/>
    <property type="project" value="InterPro"/>
</dbReference>
<evidence type="ECO:0000313" key="3">
    <source>
        <dbReference type="Proteomes" id="UP000095192"/>
    </source>
</evidence>
<proteinExistence type="predicted"/>
<protein>
    <submittedName>
        <fullName evidence="2">Uncharacterized protein</fullName>
    </submittedName>
</protein>
<dbReference type="Gene3D" id="1.10.246.140">
    <property type="match status" value="1"/>
</dbReference>
<dbReference type="InParanoid" id="A0A1D3CX45"/>
<feature type="compositionally biased region" description="Low complexity" evidence="1">
    <location>
        <begin position="176"/>
        <end position="194"/>
    </location>
</feature>
<dbReference type="EMBL" id="JROU02001637">
    <property type="protein sequence ID" value="OEH75774.1"/>
    <property type="molecule type" value="Genomic_DNA"/>
</dbReference>
<dbReference type="Proteomes" id="UP000095192">
    <property type="component" value="Unassembled WGS sequence"/>
</dbReference>
<name>A0A1D3CX45_9EIME</name>
<reference evidence="2 3" key="1">
    <citation type="journal article" date="2016" name="BMC Genomics">
        <title>Comparative genomics reveals Cyclospora cayetanensis possesses coccidia-like metabolism and invasion components but unique surface antigens.</title>
        <authorList>
            <person name="Liu S."/>
            <person name="Wang L."/>
            <person name="Zheng H."/>
            <person name="Xu Z."/>
            <person name="Roellig D.M."/>
            <person name="Li N."/>
            <person name="Frace M.A."/>
            <person name="Tang K."/>
            <person name="Arrowood M.J."/>
            <person name="Moss D.M."/>
            <person name="Zhang L."/>
            <person name="Feng Y."/>
            <person name="Xiao L."/>
        </authorList>
    </citation>
    <scope>NUCLEOTIDE SEQUENCE [LARGE SCALE GENOMIC DNA]</scope>
    <source>
        <strain evidence="2 3">CHN_HEN01</strain>
    </source>
</reference>
<keyword evidence="3" id="KW-1185">Reference proteome</keyword>
<dbReference type="Pfam" id="PF10163">
    <property type="entry name" value="EnY2"/>
    <property type="match status" value="1"/>
</dbReference>
<dbReference type="VEuPathDB" id="ToxoDB:cyc_05631"/>
<organism evidence="2 3">
    <name type="scientific">Cyclospora cayetanensis</name>
    <dbReference type="NCBI Taxonomy" id="88456"/>
    <lineage>
        <taxon>Eukaryota</taxon>
        <taxon>Sar</taxon>
        <taxon>Alveolata</taxon>
        <taxon>Apicomplexa</taxon>
        <taxon>Conoidasida</taxon>
        <taxon>Coccidia</taxon>
        <taxon>Eucoccidiorida</taxon>
        <taxon>Eimeriorina</taxon>
        <taxon>Eimeriidae</taxon>
        <taxon>Cyclospora</taxon>
    </lineage>
</organism>
<dbReference type="InterPro" id="IPR038212">
    <property type="entry name" value="TF_EnY2_sf"/>
</dbReference>
<evidence type="ECO:0000256" key="1">
    <source>
        <dbReference type="SAM" id="MobiDB-lite"/>
    </source>
</evidence>
<evidence type="ECO:0000313" key="2">
    <source>
        <dbReference type="EMBL" id="OEH75774.1"/>
    </source>
</evidence>
<dbReference type="AlphaFoldDB" id="A0A1D3CX45"/>
<gene>
    <name evidence="2" type="ORF">cyc_05631</name>
</gene>
<dbReference type="GO" id="GO:0005643">
    <property type="term" value="C:nuclear pore"/>
    <property type="evidence" value="ECO:0007669"/>
    <property type="project" value="InterPro"/>
</dbReference>
<dbReference type="GO" id="GO:0000124">
    <property type="term" value="C:SAGA complex"/>
    <property type="evidence" value="ECO:0007669"/>
    <property type="project" value="InterPro"/>
</dbReference>
<dbReference type="InterPro" id="IPR018783">
    <property type="entry name" value="TF_ENY2"/>
</dbReference>
<dbReference type="GO" id="GO:0006406">
    <property type="term" value="P:mRNA export from nucleus"/>
    <property type="evidence" value="ECO:0007669"/>
    <property type="project" value="InterPro"/>
</dbReference>